<gene>
    <name evidence="1" type="ORF">S03H2_39936</name>
</gene>
<dbReference type="AlphaFoldDB" id="X1G5U5"/>
<sequence>MNNFFTSIFSLSFNLFSIIPVAHTSIDIPTSPDINIQNLEYILNGISLGKFDFLEDLKLSINLETIQNLYNAYNNPTIKEITFKVDPLFTGEKEEDQEIRWREKYYIDKIEKIIEEIKDNYPKSMIETLRELNDFSALVGYLGLEKLKVTSYLDYLNKVEDELIRKEKEEDFRNIKNNYKVDSI</sequence>
<protein>
    <submittedName>
        <fullName evidence="1">Uncharacterized protein</fullName>
    </submittedName>
</protein>
<name>X1G5U5_9ZZZZ</name>
<accession>X1G5U5</accession>
<proteinExistence type="predicted"/>
<dbReference type="EMBL" id="BARU01024724">
    <property type="protein sequence ID" value="GAH52587.1"/>
    <property type="molecule type" value="Genomic_DNA"/>
</dbReference>
<feature type="non-terminal residue" evidence="1">
    <location>
        <position position="184"/>
    </location>
</feature>
<comment type="caution">
    <text evidence="1">The sequence shown here is derived from an EMBL/GenBank/DDBJ whole genome shotgun (WGS) entry which is preliminary data.</text>
</comment>
<evidence type="ECO:0000313" key="1">
    <source>
        <dbReference type="EMBL" id="GAH52587.1"/>
    </source>
</evidence>
<organism evidence="1">
    <name type="scientific">marine sediment metagenome</name>
    <dbReference type="NCBI Taxonomy" id="412755"/>
    <lineage>
        <taxon>unclassified sequences</taxon>
        <taxon>metagenomes</taxon>
        <taxon>ecological metagenomes</taxon>
    </lineage>
</organism>
<reference evidence="1" key="1">
    <citation type="journal article" date="2014" name="Front. Microbiol.">
        <title>High frequency of phylogenetically diverse reductive dehalogenase-homologous genes in deep subseafloor sedimentary metagenomes.</title>
        <authorList>
            <person name="Kawai M."/>
            <person name="Futagami T."/>
            <person name="Toyoda A."/>
            <person name="Takaki Y."/>
            <person name="Nishi S."/>
            <person name="Hori S."/>
            <person name="Arai W."/>
            <person name="Tsubouchi T."/>
            <person name="Morono Y."/>
            <person name="Uchiyama I."/>
            <person name="Ito T."/>
            <person name="Fujiyama A."/>
            <person name="Inagaki F."/>
            <person name="Takami H."/>
        </authorList>
    </citation>
    <scope>NUCLEOTIDE SEQUENCE</scope>
    <source>
        <strain evidence="1">Expedition CK06-06</strain>
    </source>
</reference>